<dbReference type="GO" id="GO:0004984">
    <property type="term" value="F:olfactory receptor activity"/>
    <property type="evidence" value="ECO:0007669"/>
    <property type="project" value="InterPro"/>
</dbReference>
<feature type="transmembrane region" description="Helical" evidence="10">
    <location>
        <begin position="270"/>
        <end position="289"/>
    </location>
</feature>
<evidence type="ECO:0000256" key="8">
    <source>
        <dbReference type="ARBA" id="ARBA00023170"/>
    </source>
</evidence>
<keyword evidence="13" id="KW-1185">Reference proteome</keyword>
<keyword evidence="7 10" id="KW-0472">Membrane</keyword>
<dbReference type="GO" id="GO:0004930">
    <property type="term" value="F:G protein-coupled receptor activity"/>
    <property type="evidence" value="ECO:0007669"/>
    <property type="project" value="UniProtKB-KW"/>
</dbReference>
<dbReference type="InterPro" id="IPR000725">
    <property type="entry name" value="Olfact_rcpt"/>
</dbReference>
<dbReference type="FunFam" id="1.20.1070.10:FF:000015">
    <property type="entry name" value="Olfactory receptor"/>
    <property type="match status" value="1"/>
</dbReference>
<keyword evidence="4" id="KW-0716">Sensory transduction</keyword>
<sequence>MDSRNQSILHHFILLGLSTDPSVQAVLFCLFLMVYMTTVTGNGLIMVSVRVDRRLHNSMYYFLANLSFLDILNTSVIVPNMLTNIVTSRRTISYVGCLLQVYCFLLLAETQCILLAFMAYDRYVAICDPLHYNVIMNTVSCVRMISISWVTGGIISTMDIYFIYELRFCGPITIDHFFCEAPSLLQSSCSDISVDNIVMLVGGSILLIVSLSLILYSYVQIIFELLKIRSRRYKAFSTCVSHLIVVIIFYGTAMFMYLNPRQKTSVSDKMVSVFYTMITPMMNPFIYSLRNKDVHQALRHLGK</sequence>
<dbReference type="GO" id="GO:0005886">
    <property type="term" value="C:plasma membrane"/>
    <property type="evidence" value="ECO:0007669"/>
    <property type="project" value="UniProtKB-SubCell"/>
</dbReference>
<evidence type="ECO:0000256" key="1">
    <source>
        <dbReference type="ARBA" id="ARBA00004651"/>
    </source>
</evidence>
<dbReference type="PRINTS" id="PR00237">
    <property type="entry name" value="GPCRRHODOPSN"/>
</dbReference>
<dbReference type="CDD" id="cd13954">
    <property type="entry name" value="7tmA_OR"/>
    <property type="match status" value="1"/>
</dbReference>
<evidence type="ECO:0000256" key="6">
    <source>
        <dbReference type="ARBA" id="ARBA00023040"/>
    </source>
</evidence>
<keyword evidence="2" id="KW-1003">Cell membrane</keyword>
<keyword evidence="8" id="KW-0675">Receptor</keyword>
<keyword evidence="5 10" id="KW-1133">Transmembrane helix</keyword>
<dbReference type="Pfam" id="PF13853">
    <property type="entry name" value="7tm_4"/>
    <property type="match status" value="1"/>
</dbReference>
<dbReference type="InterPro" id="IPR017452">
    <property type="entry name" value="GPCR_Rhodpsn_7TM"/>
</dbReference>
<evidence type="ECO:0000256" key="7">
    <source>
        <dbReference type="ARBA" id="ARBA00023136"/>
    </source>
</evidence>
<evidence type="ECO:0000256" key="3">
    <source>
        <dbReference type="ARBA" id="ARBA00022692"/>
    </source>
</evidence>
<proteinExistence type="predicted"/>
<comment type="caution">
    <text evidence="12">The sequence shown here is derived from an EMBL/GenBank/DDBJ whole genome shotgun (WGS) entry which is preliminary data.</text>
</comment>
<dbReference type="SUPFAM" id="SSF81321">
    <property type="entry name" value="Family A G protein-coupled receptor-like"/>
    <property type="match status" value="1"/>
</dbReference>
<dbReference type="InterPro" id="IPR050516">
    <property type="entry name" value="Olfactory_GPCR"/>
</dbReference>
<dbReference type="EMBL" id="WNYA01000720">
    <property type="protein sequence ID" value="KAG8547466.1"/>
    <property type="molecule type" value="Genomic_DNA"/>
</dbReference>
<feature type="domain" description="G-protein coupled receptors family 1 profile" evidence="11">
    <location>
        <begin position="41"/>
        <end position="287"/>
    </location>
</feature>
<dbReference type="Gene3D" id="1.20.1070.10">
    <property type="entry name" value="Rhodopsin 7-helix transmembrane proteins"/>
    <property type="match status" value="1"/>
</dbReference>
<evidence type="ECO:0000313" key="12">
    <source>
        <dbReference type="EMBL" id="KAG8547466.1"/>
    </source>
</evidence>
<keyword evidence="4" id="KW-0552">Olfaction</keyword>
<organism evidence="12 13">
    <name type="scientific">Engystomops pustulosus</name>
    <name type="common">Tungara frog</name>
    <name type="synonym">Physalaemus pustulosus</name>
    <dbReference type="NCBI Taxonomy" id="76066"/>
    <lineage>
        <taxon>Eukaryota</taxon>
        <taxon>Metazoa</taxon>
        <taxon>Chordata</taxon>
        <taxon>Craniata</taxon>
        <taxon>Vertebrata</taxon>
        <taxon>Euteleostomi</taxon>
        <taxon>Amphibia</taxon>
        <taxon>Batrachia</taxon>
        <taxon>Anura</taxon>
        <taxon>Neobatrachia</taxon>
        <taxon>Hyloidea</taxon>
        <taxon>Leptodactylidae</taxon>
        <taxon>Leiuperinae</taxon>
        <taxon>Engystomops</taxon>
    </lineage>
</organism>
<feature type="transmembrane region" description="Helical" evidence="10">
    <location>
        <begin position="141"/>
        <end position="164"/>
    </location>
</feature>
<evidence type="ECO:0000256" key="9">
    <source>
        <dbReference type="ARBA" id="ARBA00023224"/>
    </source>
</evidence>
<accession>A0AAV6ZEP9</accession>
<feature type="transmembrane region" description="Helical" evidence="10">
    <location>
        <begin position="98"/>
        <end position="120"/>
    </location>
</feature>
<dbReference type="Proteomes" id="UP000824782">
    <property type="component" value="Unassembled WGS sequence"/>
</dbReference>
<feature type="transmembrane region" description="Helical" evidence="10">
    <location>
        <begin position="25"/>
        <end position="47"/>
    </location>
</feature>
<evidence type="ECO:0000256" key="5">
    <source>
        <dbReference type="ARBA" id="ARBA00022989"/>
    </source>
</evidence>
<keyword evidence="6" id="KW-0297">G-protein coupled receptor</keyword>
<comment type="subcellular location">
    <subcellularLocation>
        <location evidence="1">Cell membrane</location>
        <topology evidence="1">Multi-pass membrane protein</topology>
    </subcellularLocation>
</comment>
<dbReference type="PANTHER" id="PTHR26452">
    <property type="entry name" value="OLFACTORY RECEPTOR"/>
    <property type="match status" value="1"/>
</dbReference>
<keyword evidence="9" id="KW-0807">Transducer</keyword>
<evidence type="ECO:0000256" key="4">
    <source>
        <dbReference type="ARBA" id="ARBA00022725"/>
    </source>
</evidence>
<dbReference type="PROSITE" id="PS50262">
    <property type="entry name" value="G_PROTEIN_RECEP_F1_2"/>
    <property type="match status" value="1"/>
</dbReference>
<dbReference type="AlphaFoldDB" id="A0AAV6ZEP9"/>
<feature type="transmembrane region" description="Helical" evidence="10">
    <location>
        <begin position="59"/>
        <end position="78"/>
    </location>
</feature>
<name>A0AAV6ZEP9_ENGPU</name>
<feature type="transmembrane region" description="Helical" evidence="10">
    <location>
        <begin position="197"/>
        <end position="223"/>
    </location>
</feature>
<gene>
    <name evidence="12" type="ORF">GDO81_028314</name>
</gene>
<dbReference type="InterPro" id="IPR000276">
    <property type="entry name" value="GPCR_Rhodpsn"/>
</dbReference>
<evidence type="ECO:0000256" key="10">
    <source>
        <dbReference type="SAM" id="Phobius"/>
    </source>
</evidence>
<evidence type="ECO:0000313" key="13">
    <source>
        <dbReference type="Proteomes" id="UP000824782"/>
    </source>
</evidence>
<protein>
    <recommendedName>
        <fullName evidence="11">G-protein coupled receptors family 1 profile domain-containing protein</fullName>
    </recommendedName>
</protein>
<evidence type="ECO:0000256" key="2">
    <source>
        <dbReference type="ARBA" id="ARBA00022475"/>
    </source>
</evidence>
<evidence type="ECO:0000259" key="11">
    <source>
        <dbReference type="PROSITE" id="PS50262"/>
    </source>
</evidence>
<reference evidence="12" key="1">
    <citation type="thesis" date="2020" institute="ProQuest LLC" country="789 East Eisenhower Parkway, Ann Arbor, MI, USA">
        <title>Comparative Genomics and Chromosome Evolution.</title>
        <authorList>
            <person name="Mudd A.B."/>
        </authorList>
    </citation>
    <scope>NUCLEOTIDE SEQUENCE</scope>
    <source>
        <strain evidence="12">237g6f4</strain>
        <tissue evidence="12">Blood</tissue>
    </source>
</reference>
<dbReference type="PRINTS" id="PR00245">
    <property type="entry name" value="OLFACTORYR"/>
</dbReference>
<feature type="transmembrane region" description="Helical" evidence="10">
    <location>
        <begin position="235"/>
        <end position="258"/>
    </location>
</feature>
<keyword evidence="3 10" id="KW-0812">Transmembrane</keyword>